<dbReference type="Gene3D" id="2.60.300.12">
    <property type="entry name" value="HesB-like domain"/>
    <property type="match status" value="1"/>
</dbReference>
<evidence type="ECO:0000259" key="1">
    <source>
        <dbReference type="Pfam" id="PF01521"/>
    </source>
</evidence>
<dbReference type="GO" id="GO:0051539">
    <property type="term" value="F:4 iron, 4 sulfur cluster binding"/>
    <property type="evidence" value="ECO:0007669"/>
    <property type="project" value="TreeGrafter"/>
</dbReference>
<dbReference type="InterPro" id="IPR000361">
    <property type="entry name" value="ATAP_core_dom"/>
</dbReference>
<dbReference type="RefSeq" id="WP_054464814.1">
    <property type="nucleotide sequence ID" value="NZ_CP159837.1"/>
</dbReference>
<dbReference type="SUPFAM" id="SSF89360">
    <property type="entry name" value="HesB-like domain"/>
    <property type="match status" value="1"/>
</dbReference>
<dbReference type="Pfam" id="PF01521">
    <property type="entry name" value="Fe-S_biosyn"/>
    <property type="match status" value="1"/>
</dbReference>
<sequence>MIHLSQAAIREVIRLRSKQPSQNALFRLGVTPGGCSGLSYTIAFVTEMTEQDQVQECDGIQVVVDRESLKSISNLSIDYSEDLMGGGFRFHNPQATAHCSCGHSFSVADAG</sequence>
<dbReference type="GO" id="GO:0051537">
    <property type="term" value="F:2 iron, 2 sulfur cluster binding"/>
    <property type="evidence" value="ECO:0007669"/>
    <property type="project" value="UniProtKB-ARBA"/>
</dbReference>
<reference evidence="2" key="1">
    <citation type="submission" date="2024-07" db="EMBL/GenBank/DDBJ databases">
        <authorList>
            <person name="Kim Y.J."/>
            <person name="Jeong J.Y."/>
        </authorList>
    </citation>
    <scope>NUCLEOTIDE SEQUENCE</scope>
    <source>
        <strain evidence="2">GIHE-MW2</strain>
    </source>
</reference>
<dbReference type="PANTHER" id="PTHR43011:SF1">
    <property type="entry name" value="IRON-SULFUR CLUSTER ASSEMBLY 2 HOMOLOG, MITOCHONDRIAL"/>
    <property type="match status" value="1"/>
</dbReference>
<dbReference type="GO" id="GO:0016226">
    <property type="term" value="P:iron-sulfur cluster assembly"/>
    <property type="evidence" value="ECO:0007669"/>
    <property type="project" value="InterPro"/>
</dbReference>
<dbReference type="NCBIfam" id="TIGR00049">
    <property type="entry name" value="iron-sulfur cluster assembly accessory protein"/>
    <property type="match status" value="1"/>
</dbReference>
<dbReference type="GO" id="GO:0005506">
    <property type="term" value="F:iron ion binding"/>
    <property type="evidence" value="ECO:0007669"/>
    <property type="project" value="TreeGrafter"/>
</dbReference>
<dbReference type="PROSITE" id="PS01152">
    <property type="entry name" value="HESB"/>
    <property type="match status" value="1"/>
</dbReference>
<dbReference type="PANTHER" id="PTHR43011">
    <property type="entry name" value="IRON-SULFUR CLUSTER ASSEMBLY 2 HOMOLOG, MITOCHONDRIAL"/>
    <property type="match status" value="1"/>
</dbReference>
<evidence type="ECO:0000313" key="2">
    <source>
        <dbReference type="EMBL" id="XCM36306.1"/>
    </source>
</evidence>
<proteinExistence type="predicted"/>
<gene>
    <name evidence="2" type="ORF">ABWT76_005058</name>
</gene>
<name>A0AAU8JAX3_9CYAN</name>
<accession>A0AAU8JAX3</accession>
<dbReference type="InterPro" id="IPR035903">
    <property type="entry name" value="HesB-like_dom_sf"/>
</dbReference>
<dbReference type="AlphaFoldDB" id="A0AAU8JAX3"/>
<protein>
    <submittedName>
        <fullName evidence="2">Iron-sulfur cluster assembly accessory protein</fullName>
    </submittedName>
</protein>
<dbReference type="InterPro" id="IPR016092">
    <property type="entry name" value="ATAP"/>
</dbReference>
<feature type="domain" description="Core" evidence="1">
    <location>
        <begin position="2"/>
        <end position="102"/>
    </location>
</feature>
<organism evidence="2">
    <name type="scientific">Planktothricoides raciborskii GIHE-MW2</name>
    <dbReference type="NCBI Taxonomy" id="2792601"/>
    <lineage>
        <taxon>Bacteria</taxon>
        <taxon>Bacillati</taxon>
        <taxon>Cyanobacteriota</taxon>
        <taxon>Cyanophyceae</taxon>
        <taxon>Oscillatoriophycideae</taxon>
        <taxon>Oscillatoriales</taxon>
        <taxon>Oscillatoriaceae</taxon>
        <taxon>Planktothricoides</taxon>
    </lineage>
</organism>
<dbReference type="InterPro" id="IPR017870">
    <property type="entry name" value="FeS_cluster_insertion_CS"/>
</dbReference>
<dbReference type="EMBL" id="CP159837">
    <property type="protein sequence ID" value="XCM36306.1"/>
    <property type="molecule type" value="Genomic_DNA"/>
</dbReference>